<dbReference type="Gene3D" id="3.40.630.30">
    <property type="match status" value="1"/>
</dbReference>
<sequence length="146" mass="15923">MKLPGPNIVTQRLVLRPWLESDAGALYKYASDPGIGLAAGWPPHTSVENSLEVIRTVFSAPETYAVVLKETGEPVGSAGIMSGEGLHSAEMKADEGEIGYWIGRPYWGQGLIPEAVRCLLRRCFEDLGMSTVWCGYYDGNTKSQET</sequence>
<accession>A0A9D9HBJ1</accession>
<organism evidence="5 6">
    <name type="scientific">Candidatus Cryptobacteroides merdigallinarum</name>
    <dbReference type="NCBI Taxonomy" id="2840770"/>
    <lineage>
        <taxon>Bacteria</taxon>
        <taxon>Pseudomonadati</taxon>
        <taxon>Bacteroidota</taxon>
        <taxon>Bacteroidia</taxon>
        <taxon>Bacteroidales</taxon>
        <taxon>Candidatus Cryptobacteroides</taxon>
    </lineage>
</organism>
<dbReference type="InterPro" id="IPR000182">
    <property type="entry name" value="GNAT_dom"/>
</dbReference>
<dbReference type="SUPFAM" id="SSF55729">
    <property type="entry name" value="Acyl-CoA N-acyltransferases (Nat)"/>
    <property type="match status" value="1"/>
</dbReference>
<comment type="similarity">
    <text evidence="3">Belongs to the acetyltransferase family. RimJ subfamily.</text>
</comment>
<proteinExistence type="inferred from homology"/>
<keyword evidence="2" id="KW-0012">Acyltransferase</keyword>
<comment type="caution">
    <text evidence="5">The sequence shown here is derived from an EMBL/GenBank/DDBJ whole genome shotgun (WGS) entry which is preliminary data.</text>
</comment>
<dbReference type="InterPro" id="IPR051531">
    <property type="entry name" value="N-acetyltransferase"/>
</dbReference>
<dbReference type="PANTHER" id="PTHR43792:SF8">
    <property type="entry name" value="[RIBOSOMAL PROTEIN US5]-ALANINE N-ACETYLTRANSFERASE"/>
    <property type="match status" value="1"/>
</dbReference>
<evidence type="ECO:0000256" key="2">
    <source>
        <dbReference type="ARBA" id="ARBA00023315"/>
    </source>
</evidence>
<dbReference type="Proteomes" id="UP000810252">
    <property type="component" value="Unassembled WGS sequence"/>
</dbReference>
<dbReference type="InterPro" id="IPR016181">
    <property type="entry name" value="Acyl_CoA_acyltransferase"/>
</dbReference>
<dbReference type="GO" id="GO:0005737">
    <property type="term" value="C:cytoplasm"/>
    <property type="evidence" value="ECO:0007669"/>
    <property type="project" value="TreeGrafter"/>
</dbReference>
<dbReference type="GO" id="GO:0008999">
    <property type="term" value="F:protein-N-terminal-alanine acetyltransferase activity"/>
    <property type="evidence" value="ECO:0007669"/>
    <property type="project" value="TreeGrafter"/>
</dbReference>
<evidence type="ECO:0000313" key="6">
    <source>
        <dbReference type="Proteomes" id="UP000810252"/>
    </source>
</evidence>
<keyword evidence="1" id="KW-0808">Transferase</keyword>
<name>A0A9D9HBJ1_9BACT</name>
<protein>
    <submittedName>
        <fullName evidence="5">GNAT family N-acetyltransferase</fullName>
    </submittedName>
</protein>
<evidence type="ECO:0000313" key="5">
    <source>
        <dbReference type="EMBL" id="MBO8448020.1"/>
    </source>
</evidence>
<dbReference type="EMBL" id="JADIMQ010000028">
    <property type="protein sequence ID" value="MBO8448020.1"/>
    <property type="molecule type" value="Genomic_DNA"/>
</dbReference>
<evidence type="ECO:0000256" key="1">
    <source>
        <dbReference type="ARBA" id="ARBA00022679"/>
    </source>
</evidence>
<reference evidence="5" key="2">
    <citation type="journal article" date="2021" name="PeerJ">
        <title>Extensive microbial diversity within the chicken gut microbiome revealed by metagenomics and culture.</title>
        <authorList>
            <person name="Gilroy R."/>
            <person name="Ravi A."/>
            <person name="Getino M."/>
            <person name="Pursley I."/>
            <person name="Horton D.L."/>
            <person name="Alikhan N.F."/>
            <person name="Baker D."/>
            <person name="Gharbi K."/>
            <person name="Hall N."/>
            <person name="Watson M."/>
            <person name="Adriaenssens E.M."/>
            <person name="Foster-Nyarko E."/>
            <person name="Jarju S."/>
            <person name="Secka A."/>
            <person name="Antonio M."/>
            <person name="Oren A."/>
            <person name="Chaudhuri R.R."/>
            <person name="La Ragione R."/>
            <person name="Hildebrand F."/>
            <person name="Pallen M.J."/>
        </authorList>
    </citation>
    <scope>NUCLEOTIDE SEQUENCE</scope>
    <source>
        <strain evidence="5">20514</strain>
    </source>
</reference>
<evidence type="ECO:0000256" key="3">
    <source>
        <dbReference type="ARBA" id="ARBA00038502"/>
    </source>
</evidence>
<dbReference type="Pfam" id="PF13302">
    <property type="entry name" value="Acetyltransf_3"/>
    <property type="match status" value="1"/>
</dbReference>
<gene>
    <name evidence="5" type="ORF">IAC29_01960</name>
</gene>
<dbReference type="PANTHER" id="PTHR43792">
    <property type="entry name" value="GNAT FAMILY, PUTATIVE (AFU_ORTHOLOGUE AFUA_3G00765)-RELATED-RELATED"/>
    <property type="match status" value="1"/>
</dbReference>
<dbReference type="AlphaFoldDB" id="A0A9D9HBJ1"/>
<reference evidence="5" key="1">
    <citation type="submission" date="2020-10" db="EMBL/GenBank/DDBJ databases">
        <authorList>
            <person name="Gilroy R."/>
        </authorList>
    </citation>
    <scope>NUCLEOTIDE SEQUENCE</scope>
    <source>
        <strain evidence="5">20514</strain>
    </source>
</reference>
<feature type="domain" description="N-acetyltransferase" evidence="4">
    <location>
        <begin position="12"/>
        <end position="144"/>
    </location>
</feature>
<evidence type="ECO:0000259" key="4">
    <source>
        <dbReference type="Pfam" id="PF13302"/>
    </source>
</evidence>